<dbReference type="InterPro" id="IPR041075">
    <property type="entry name" value="NOD1/2_WH"/>
</dbReference>
<dbReference type="Pfam" id="PF17779">
    <property type="entry name" value="WHD_NOD2"/>
    <property type="match status" value="1"/>
</dbReference>
<dbReference type="InterPro" id="IPR007111">
    <property type="entry name" value="NACHT_NTPase"/>
</dbReference>
<dbReference type="Gene3D" id="1.10.533.10">
    <property type="entry name" value="Death Domain, Fas"/>
    <property type="match status" value="1"/>
</dbReference>
<feature type="domain" description="Pyrin" evidence="6">
    <location>
        <begin position="1"/>
        <end position="101"/>
    </location>
</feature>
<evidence type="ECO:0000256" key="2">
    <source>
        <dbReference type="ARBA" id="ARBA00022614"/>
    </source>
</evidence>
<organism evidence="8 9">
    <name type="scientific">Odocoileus virginianus</name>
    <name type="common">White-tailed deer</name>
    <dbReference type="NCBI Taxonomy" id="9874"/>
    <lineage>
        <taxon>Eukaryota</taxon>
        <taxon>Metazoa</taxon>
        <taxon>Chordata</taxon>
        <taxon>Craniata</taxon>
        <taxon>Vertebrata</taxon>
        <taxon>Euteleostomi</taxon>
        <taxon>Mammalia</taxon>
        <taxon>Eutheria</taxon>
        <taxon>Laurasiatheria</taxon>
        <taxon>Artiodactyla</taxon>
        <taxon>Ruminantia</taxon>
        <taxon>Pecora</taxon>
        <taxon>Cervidae</taxon>
        <taxon>Odocoileinae</taxon>
        <taxon>Odocoileus</taxon>
    </lineage>
</organism>
<dbReference type="InterPro" id="IPR004020">
    <property type="entry name" value="DAPIN"/>
</dbReference>
<proteinExistence type="inferred from homology"/>
<keyword evidence="8" id="KW-1185">Reference proteome</keyword>
<reference evidence="9" key="2">
    <citation type="submission" date="2025-08" db="UniProtKB">
        <authorList>
            <consortium name="RefSeq"/>
        </authorList>
    </citation>
    <scope>IDENTIFICATION</scope>
    <source>
        <tissue evidence="9">Tongue muscle</tissue>
    </source>
</reference>
<dbReference type="Gene3D" id="3.80.10.10">
    <property type="entry name" value="Ribonuclease Inhibitor"/>
    <property type="match status" value="3"/>
</dbReference>
<dbReference type="Gene3D" id="3.40.50.300">
    <property type="entry name" value="P-loop containing nucleotide triphosphate hydrolases"/>
    <property type="match status" value="1"/>
</dbReference>
<dbReference type="Pfam" id="PF02758">
    <property type="entry name" value="PYRIN"/>
    <property type="match status" value="1"/>
</dbReference>
<evidence type="ECO:0000259" key="7">
    <source>
        <dbReference type="PROSITE" id="PS50837"/>
    </source>
</evidence>
<evidence type="ECO:0000256" key="5">
    <source>
        <dbReference type="ARBA" id="ARBA00022840"/>
    </source>
</evidence>
<dbReference type="GeneID" id="110138468"/>
<comment type="similarity">
    <text evidence="1">Belongs to the NLRP family.</text>
</comment>
<dbReference type="SMART" id="SM01289">
    <property type="entry name" value="PYRIN"/>
    <property type="match status" value="1"/>
</dbReference>
<evidence type="ECO:0000256" key="3">
    <source>
        <dbReference type="ARBA" id="ARBA00022737"/>
    </source>
</evidence>
<dbReference type="InterPro" id="IPR050637">
    <property type="entry name" value="NLRP_innate_immun_reg"/>
</dbReference>
<feature type="domain" description="NACHT" evidence="7">
    <location>
        <begin position="177"/>
        <end position="309"/>
    </location>
</feature>
<dbReference type="SUPFAM" id="SSF47986">
    <property type="entry name" value="DEATH domain"/>
    <property type="match status" value="1"/>
</dbReference>
<keyword evidence="5" id="KW-0067">ATP-binding</keyword>
<reference evidence="8" key="1">
    <citation type="journal article" date="2022" name="J. Hered.">
        <title>A De Novo Chromosome-Level Genome Assembly of the White-Tailed Deer, Odocoileus Virginianus.</title>
        <authorList>
            <person name="London E.W."/>
            <person name="Roca A.L."/>
            <person name="Novakofski J.E."/>
            <person name="Mateus-Pinilla N.E."/>
        </authorList>
    </citation>
    <scope>NUCLEOTIDE SEQUENCE [LARGE SCALE GENOMIC DNA]</scope>
</reference>
<dbReference type="InterPro" id="IPR041267">
    <property type="entry name" value="NLRP_HD2"/>
</dbReference>
<dbReference type="InterPro" id="IPR027417">
    <property type="entry name" value="P-loop_NTPase"/>
</dbReference>
<dbReference type="RefSeq" id="XP_070306366.1">
    <property type="nucleotide sequence ID" value="XM_070450265.1"/>
</dbReference>
<dbReference type="PROSITE" id="PS50837">
    <property type="entry name" value="NACHT"/>
    <property type="match status" value="1"/>
</dbReference>
<dbReference type="SMART" id="SM00368">
    <property type="entry name" value="LRR_RI"/>
    <property type="match status" value="11"/>
</dbReference>
<dbReference type="PANTHER" id="PTHR45690:SF16">
    <property type="entry name" value="NACHT, LRR AND PYD DOMAINS-CONTAINING PROTEIN 13"/>
    <property type="match status" value="1"/>
</dbReference>
<sequence>MASPAGASRHDGARDQLLAHLRGLEPWQLEDFKLGLQCPELLPEGARSVPWADLRAAGPAGLLCLLEERFPGRRTWEAALRVFEDMRLSSLCERMRAELAEMSEGCRLGDPNQEEPEMLEETAHRRGYRQRLRKRILALWARTPWPEDHIYLRHVTQREHAELRGLLRPRGAGAPPLSVFLEGGAGVGKTTLATKLVLHWAEGVLFRGRFSYVFYLSGHRLAELGNTSLAGLLALDWPDSQVPVEEFRAHPERLLFVIDGAEEVTLGSDGSAGRPGADWYQELPAASILVRLLKKELVPEATLLVTAGPPGGRALRRLLLSPRRVSIPGFTEGDRWEYLRRFLGDLDVAEAAWRRMRGSETLVGSCAAPLACWAVCAGLKRQLAGSPASALGAPTPTSLYAGFFCSLLSGAEPGLLACSSAGQWRAFCSLAAEGLWLAAFTFAGDALERRRLEAPFIDGLLRLQILRRVSDCEHCVTFAHRSFQAFFGALFYVLWGTRGSLGGVPRHQEMRQWLNDAFADANAYWRQMARFFFGLLGTELARQLEEALGCQMSPGVAHEVLDWAEELETCGAISAHFDFLWLFQCLQETQDENLARQVLNHLPEADLDIQGCEHLRVSSFCLQHSQKLRKLRLSVSGRVLEKKWTSGVGTPEMRAADILMYQWEDICSGLCSGNLSELDLSNSKLSTASVMRLCLKLGNPRCRLQKLTWKSVSPVEALRKLGILLRGNQHLTHLDLSSNSLDTAVCTGLLTMLRRSACSLKYLWLESCGLSAEVCHQLFTELGRNSSLSFLSLADNDLSHVELERLREPPGTASCALKELSLEKGNLSAAACEDLASLLTSTPRLTRLCLGLNPLGDEGTRLLCGSLTRPECVLQRLELWCCRLGAPSCRHLSDALLRSRSLTHLNLRRNNLGDEGAKLLCAALGHADCALQSLNLSHCSLTVAGCRELAQALKCNGRLKVLDVGNNAIQDGGVKELCGVLKSPSCVLQTLGLEKCSLMAACCRPLSSVLGSSKNLENLNLLGNDLGLDGVSRLWTALRKSTCNLRKLGLGKDLCSAVSADLEKLREKGCFLRVKPQWDFNDPEERWWW</sequence>
<evidence type="ECO:0000256" key="1">
    <source>
        <dbReference type="ARBA" id="ARBA00008665"/>
    </source>
</evidence>
<dbReference type="SUPFAM" id="SSF52047">
    <property type="entry name" value="RNI-like"/>
    <property type="match status" value="2"/>
</dbReference>
<dbReference type="Pfam" id="PF05729">
    <property type="entry name" value="NACHT"/>
    <property type="match status" value="1"/>
</dbReference>
<accession>A0ABM4GSR8</accession>
<dbReference type="SUPFAM" id="SSF52540">
    <property type="entry name" value="P-loop containing nucleoside triphosphate hydrolases"/>
    <property type="match status" value="1"/>
</dbReference>
<dbReference type="Proteomes" id="UP001652640">
    <property type="component" value="Chromosome 20"/>
</dbReference>
<keyword evidence="4" id="KW-0547">Nucleotide-binding</keyword>
<protein>
    <submittedName>
        <fullName evidence="9">NACHT, LRR and PYD domains-containing protein 13 isoform X1</fullName>
    </submittedName>
</protein>
<keyword evidence="3" id="KW-0677">Repeat</keyword>
<dbReference type="PANTHER" id="PTHR45690">
    <property type="entry name" value="NACHT, LRR AND PYD DOMAINS-CONTAINING PROTEIN 12"/>
    <property type="match status" value="1"/>
</dbReference>
<name>A0ABM4GSR8_ODOVR</name>
<dbReference type="Pfam" id="PF17776">
    <property type="entry name" value="NLRC4_HD2"/>
    <property type="match status" value="1"/>
</dbReference>
<evidence type="ECO:0000313" key="8">
    <source>
        <dbReference type="Proteomes" id="UP001652640"/>
    </source>
</evidence>
<dbReference type="InterPro" id="IPR011029">
    <property type="entry name" value="DEATH-like_dom_sf"/>
</dbReference>
<dbReference type="PROSITE" id="PS50824">
    <property type="entry name" value="DAPIN"/>
    <property type="match status" value="1"/>
</dbReference>
<dbReference type="InterPro" id="IPR001611">
    <property type="entry name" value="Leu-rich_rpt"/>
</dbReference>
<dbReference type="Pfam" id="PF13516">
    <property type="entry name" value="LRR_6"/>
    <property type="match status" value="4"/>
</dbReference>
<keyword evidence="2" id="KW-0433">Leucine-rich repeat</keyword>
<gene>
    <name evidence="9" type="primary">NLRP13</name>
</gene>
<evidence type="ECO:0000256" key="4">
    <source>
        <dbReference type="ARBA" id="ARBA00022741"/>
    </source>
</evidence>
<dbReference type="InterPro" id="IPR032675">
    <property type="entry name" value="LRR_dom_sf"/>
</dbReference>
<evidence type="ECO:0000259" key="6">
    <source>
        <dbReference type="PROSITE" id="PS50824"/>
    </source>
</evidence>
<evidence type="ECO:0000313" key="9">
    <source>
        <dbReference type="RefSeq" id="XP_070306366.1"/>
    </source>
</evidence>